<sequence>MTAKHTYHGGLQFDGSADGTLERLCEVVSTTLGDYGHLVERKTILSTSEASIVSSQYLVRLTLDSEPTEPDHNHHERMDRTAGLKTMTRPAVTPPGNRLTISINPVSKLLDDSEISELMLVVILYRMVDICTTRRVEWLSPKTVLTIEQFMSAFDSMAPRSSRNRKQVFEAVSGPFAGLDLPDPDPALAEVEQTKPRPIQLSDDQLLSIAFRTETEIPKPAAVLQKTEDGEDRPSDILRLTSWGMTGAIASISTPIALSLAAVNLIRGEDFRLNTQVLSFTAAIYGLNVTNAFAEVASVIGI</sequence>
<reference evidence="2" key="1">
    <citation type="submission" date="2016-10" db="EMBL/GenBank/DDBJ databases">
        <authorList>
            <person name="Varghese N."/>
            <person name="Submissions S."/>
        </authorList>
    </citation>
    <scope>NUCLEOTIDE SEQUENCE [LARGE SCALE GENOMIC DNA]</scope>
    <source>
        <strain evidence="2">DSM 27839</strain>
    </source>
</reference>
<dbReference type="AlphaFoldDB" id="A0A1H2S5Z0"/>
<dbReference type="EMBL" id="FNNP01000001">
    <property type="protein sequence ID" value="SDW27053.1"/>
    <property type="molecule type" value="Genomic_DNA"/>
</dbReference>
<evidence type="ECO:0000313" key="1">
    <source>
        <dbReference type="EMBL" id="SDW27053.1"/>
    </source>
</evidence>
<accession>A0A1H2S5Z0</accession>
<organism evidence="1 2">
    <name type="scientific">Ruegeria halocynthiae</name>
    <dbReference type="NCBI Taxonomy" id="985054"/>
    <lineage>
        <taxon>Bacteria</taxon>
        <taxon>Pseudomonadati</taxon>
        <taxon>Pseudomonadota</taxon>
        <taxon>Alphaproteobacteria</taxon>
        <taxon>Rhodobacterales</taxon>
        <taxon>Roseobacteraceae</taxon>
        <taxon>Ruegeria</taxon>
    </lineage>
</organism>
<name>A0A1H2S5Z0_9RHOB</name>
<protein>
    <submittedName>
        <fullName evidence="1">Uncharacterized protein</fullName>
    </submittedName>
</protein>
<gene>
    <name evidence="1" type="ORF">SAMN05444358_101368</name>
</gene>
<dbReference type="Proteomes" id="UP000183400">
    <property type="component" value="Unassembled WGS sequence"/>
</dbReference>
<keyword evidence="2" id="KW-1185">Reference proteome</keyword>
<dbReference type="RefSeq" id="WP_245709636.1">
    <property type="nucleotide sequence ID" value="NZ_FNNP01000001.1"/>
</dbReference>
<proteinExistence type="predicted"/>
<evidence type="ECO:0000313" key="2">
    <source>
        <dbReference type="Proteomes" id="UP000183400"/>
    </source>
</evidence>